<gene>
    <name evidence="9" type="ORF">GCM10009742_12230</name>
</gene>
<dbReference type="EMBL" id="BAAAND010000001">
    <property type="protein sequence ID" value="GAA1571182.1"/>
    <property type="molecule type" value="Genomic_DNA"/>
</dbReference>
<organism evidence="9 10">
    <name type="scientific">Kribbella karoonensis</name>
    <dbReference type="NCBI Taxonomy" id="324851"/>
    <lineage>
        <taxon>Bacteria</taxon>
        <taxon>Bacillati</taxon>
        <taxon>Actinomycetota</taxon>
        <taxon>Actinomycetes</taxon>
        <taxon>Propionibacteriales</taxon>
        <taxon>Kribbellaceae</taxon>
        <taxon>Kribbella</taxon>
    </lineage>
</organism>
<protein>
    <recommendedName>
        <fullName evidence="5">UDP-N-acetylglucosamine kinase</fullName>
        <ecNumber evidence="2">2.7.1.176</ecNumber>
    </recommendedName>
    <alternativeName>
        <fullName evidence="5">UDP-N-acetylglucosamine kinase</fullName>
    </alternativeName>
</protein>
<evidence type="ECO:0000256" key="5">
    <source>
        <dbReference type="ARBA" id="ARBA00032897"/>
    </source>
</evidence>
<accession>A0ABN2D8H4</accession>
<evidence type="ECO:0000256" key="4">
    <source>
        <dbReference type="ARBA" id="ARBA00022840"/>
    </source>
</evidence>
<feature type="domain" description="Zeta toxin" evidence="8">
    <location>
        <begin position="36"/>
        <end position="221"/>
    </location>
</feature>
<keyword evidence="10" id="KW-1185">Reference proteome</keyword>
<proteinExistence type="inferred from homology"/>
<sequence>MNDLALTPAEGDAVTARRIEQITPPSRPLRLPGIRALAVLVAGQPGAGKSTTQELVQRALGAETTATYDFDDNAKAHPRYRAILSKGKLDAHRDVHESLPPDLHKRCMDHLTRGESQYDVVASAPMSWEQGAKQWVDGFANERYRVAVVYVATNDANSLLSVADRYQQAVDDNGIGRWVDPRLHDQAYRGAPDAAHALESQAYVDDIYVVDRDGNVLFENHRLPDGTMEREPGARQAILDERERPPTPAEIDHFRRTAVGLLRHDPELAEPVRDVVSEAMQRQVARAAPADHGRPVVPENRIDARLANTHRVASSGVAPAQGSAAPSRDDSSRRAGPPRSGPNQTLDR</sequence>
<comment type="caution">
    <text evidence="9">The sequence shown here is derived from an EMBL/GenBank/DDBJ whole genome shotgun (WGS) entry which is preliminary data.</text>
</comment>
<dbReference type="Proteomes" id="UP001500190">
    <property type="component" value="Unassembled WGS sequence"/>
</dbReference>
<evidence type="ECO:0000259" key="8">
    <source>
        <dbReference type="Pfam" id="PF06414"/>
    </source>
</evidence>
<keyword evidence="3" id="KW-0547">Nucleotide-binding</keyword>
<feature type="region of interest" description="Disordered" evidence="7">
    <location>
        <begin position="309"/>
        <end position="348"/>
    </location>
</feature>
<evidence type="ECO:0000313" key="9">
    <source>
        <dbReference type="EMBL" id="GAA1571182.1"/>
    </source>
</evidence>
<evidence type="ECO:0000256" key="7">
    <source>
        <dbReference type="SAM" id="MobiDB-lite"/>
    </source>
</evidence>
<dbReference type="SUPFAM" id="SSF52540">
    <property type="entry name" value="P-loop containing nucleoside triphosphate hydrolases"/>
    <property type="match status" value="1"/>
</dbReference>
<keyword evidence="4" id="KW-0067">ATP-binding</keyword>
<evidence type="ECO:0000256" key="6">
    <source>
        <dbReference type="ARBA" id="ARBA00048178"/>
    </source>
</evidence>
<dbReference type="InterPro" id="IPR027417">
    <property type="entry name" value="P-loop_NTPase"/>
</dbReference>
<evidence type="ECO:0000256" key="3">
    <source>
        <dbReference type="ARBA" id="ARBA00022741"/>
    </source>
</evidence>
<dbReference type="Gene3D" id="3.40.50.300">
    <property type="entry name" value="P-loop containing nucleotide triphosphate hydrolases"/>
    <property type="match status" value="1"/>
</dbReference>
<dbReference type="Pfam" id="PF06414">
    <property type="entry name" value="Zeta_toxin"/>
    <property type="match status" value="1"/>
</dbReference>
<name>A0ABN2D8H4_9ACTN</name>
<dbReference type="InterPro" id="IPR010488">
    <property type="entry name" value="Zeta_toxin_domain"/>
</dbReference>
<dbReference type="EC" id="2.7.1.176" evidence="2"/>
<reference evidence="9 10" key="1">
    <citation type="journal article" date="2019" name="Int. J. Syst. Evol. Microbiol.">
        <title>The Global Catalogue of Microorganisms (GCM) 10K type strain sequencing project: providing services to taxonomists for standard genome sequencing and annotation.</title>
        <authorList>
            <consortium name="The Broad Institute Genomics Platform"/>
            <consortium name="The Broad Institute Genome Sequencing Center for Infectious Disease"/>
            <person name="Wu L."/>
            <person name="Ma J."/>
        </authorList>
    </citation>
    <scope>NUCLEOTIDE SEQUENCE [LARGE SCALE GENOMIC DNA]</scope>
    <source>
        <strain evidence="9 10">JCM 14304</strain>
    </source>
</reference>
<evidence type="ECO:0000256" key="1">
    <source>
        <dbReference type="ARBA" id="ARBA00009104"/>
    </source>
</evidence>
<evidence type="ECO:0000313" key="10">
    <source>
        <dbReference type="Proteomes" id="UP001500190"/>
    </source>
</evidence>
<dbReference type="RefSeq" id="WP_344188382.1">
    <property type="nucleotide sequence ID" value="NZ_BAAAND010000001.1"/>
</dbReference>
<comment type="catalytic activity">
    <reaction evidence="6">
        <text>UDP-N-acetyl-alpha-D-glucosamine + ATP = UDP-N-acetyl-alpha-D-glucosamine 3'-phosphate + ADP + H(+)</text>
        <dbReference type="Rhea" id="RHEA:32671"/>
        <dbReference type="ChEBI" id="CHEBI:15378"/>
        <dbReference type="ChEBI" id="CHEBI:30616"/>
        <dbReference type="ChEBI" id="CHEBI:57705"/>
        <dbReference type="ChEBI" id="CHEBI:64353"/>
        <dbReference type="ChEBI" id="CHEBI:456216"/>
        <dbReference type="EC" id="2.7.1.176"/>
    </reaction>
</comment>
<comment type="similarity">
    <text evidence="1">Belongs to the zeta toxin family.</text>
</comment>
<evidence type="ECO:0000256" key="2">
    <source>
        <dbReference type="ARBA" id="ARBA00011963"/>
    </source>
</evidence>